<evidence type="ECO:0000313" key="3">
    <source>
        <dbReference type="Proteomes" id="UP000054937"/>
    </source>
</evidence>
<name>A0A0V0Q8X0_PSEPJ</name>
<dbReference type="AlphaFoldDB" id="A0A0V0Q8X0"/>
<gene>
    <name evidence="2" type="ORF">PPERSA_00279</name>
</gene>
<reference evidence="2 3" key="1">
    <citation type="journal article" date="2015" name="Sci. Rep.">
        <title>Genome of the facultative scuticociliatosis pathogen Pseudocohnilembus persalinus provides insight into its virulence through horizontal gene transfer.</title>
        <authorList>
            <person name="Xiong J."/>
            <person name="Wang G."/>
            <person name="Cheng J."/>
            <person name="Tian M."/>
            <person name="Pan X."/>
            <person name="Warren A."/>
            <person name="Jiang C."/>
            <person name="Yuan D."/>
            <person name="Miao W."/>
        </authorList>
    </citation>
    <scope>NUCLEOTIDE SEQUENCE [LARGE SCALE GENOMIC DNA]</scope>
    <source>
        <strain evidence="2">36N120E</strain>
    </source>
</reference>
<dbReference type="OMA" id="FESHIDH"/>
<proteinExistence type="predicted"/>
<feature type="compositionally biased region" description="Basic and acidic residues" evidence="1">
    <location>
        <begin position="328"/>
        <end position="342"/>
    </location>
</feature>
<dbReference type="OrthoDB" id="10512187at2759"/>
<feature type="region of interest" description="Disordered" evidence="1">
    <location>
        <begin position="315"/>
        <end position="342"/>
    </location>
</feature>
<dbReference type="InParanoid" id="A0A0V0Q8X0"/>
<dbReference type="Proteomes" id="UP000054937">
    <property type="component" value="Unassembled WGS sequence"/>
</dbReference>
<sequence length="342" mass="39812">MQKITRQILLLNKNCSILNSKNIYQFARFKKDFDSDLSTFENVHQYYQDLQRFASVSDRGILDLQQSQFQNMITLLKTKEEAQIVLDAYYNFIGHRVQLSQTLQDQFIQKLVQVEAAELTHDIIENHNFLMYYPSTQTIEKIIESFSENQDTENLEKILKAIKNNLLLKVNSQTFAPLFQNNNNSDNKLSPEIYQAIFEIYSVRQIALSEQQLQEMYIAVQNNADLLPKLSEYVEKLNLKSTVTQLGEALIKLRAGQTGQALKNLEETMLYDNFNAQSSLFQEVIQALEGQYNNGVEEVLQKIQNKFPQQKEHIQNAIQKLKQSAGKQEQEQKQEPKQEQKE</sequence>
<organism evidence="2 3">
    <name type="scientific">Pseudocohnilembus persalinus</name>
    <name type="common">Ciliate</name>
    <dbReference type="NCBI Taxonomy" id="266149"/>
    <lineage>
        <taxon>Eukaryota</taxon>
        <taxon>Sar</taxon>
        <taxon>Alveolata</taxon>
        <taxon>Ciliophora</taxon>
        <taxon>Intramacronucleata</taxon>
        <taxon>Oligohymenophorea</taxon>
        <taxon>Scuticociliatia</taxon>
        <taxon>Philasterida</taxon>
        <taxon>Pseudocohnilembidae</taxon>
        <taxon>Pseudocohnilembus</taxon>
    </lineage>
</organism>
<evidence type="ECO:0000256" key="1">
    <source>
        <dbReference type="SAM" id="MobiDB-lite"/>
    </source>
</evidence>
<feature type="compositionally biased region" description="Polar residues" evidence="1">
    <location>
        <begin position="316"/>
        <end position="326"/>
    </location>
</feature>
<keyword evidence="3" id="KW-1185">Reference proteome</keyword>
<evidence type="ECO:0000313" key="2">
    <source>
        <dbReference type="EMBL" id="KRW98691.1"/>
    </source>
</evidence>
<accession>A0A0V0Q8X0</accession>
<dbReference type="EMBL" id="LDAU01000232">
    <property type="protein sequence ID" value="KRW98691.1"/>
    <property type="molecule type" value="Genomic_DNA"/>
</dbReference>
<protein>
    <submittedName>
        <fullName evidence="2">Uncharacterized protein</fullName>
    </submittedName>
</protein>
<comment type="caution">
    <text evidence="2">The sequence shown here is derived from an EMBL/GenBank/DDBJ whole genome shotgun (WGS) entry which is preliminary data.</text>
</comment>